<accession>A0ABV0CSX1</accession>
<feature type="coiled-coil region" evidence="1">
    <location>
        <begin position="154"/>
        <end position="181"/>
    </location>
</feature>
<evidence type="ECO:0000256" key="2">
    <source>
        <dbReference type="SAM" id="MobiDB-lite"/>
    </source>
</evidence>
<reference evidence="5 6" key="1">
    <citation type="submission" date="2023-12" db="EMBL/GenBank/DDBJ databases">
        <title>Chromobacterium sp. strain TRC.1.1.SA producing antimicrobial pigment.</title>
        <authorList>
            <person name="Verma N."/>
            <person name="Choksket S."/>
            <person name="Pinnaka A.K."/>
            <person name="Korpole S."/>
        </authorList>
    </citation>
    <scope>NUCLEOTIDE SEQUENCE [LARGE SCALE GENOMIC DNA]</scope>
    <source>
        <strain evidence="5 6">TRC1.1.SA</strain>
    </source>
</reference>
<feature type="chain" id="PRO_5046474352" evidence="3">
    <location>
        <begin position="18"/>
        <end position="194"/>
    </location>
</feature>
<evidence type="ECO:0000259" key="4">
    <source>
        <dbReference type="Pfam" id="PF13511"/>
    </source>
</evidence>
<dbReference type="Proteomes" id="UP001405405">
    <property type="component" value="Unassembled WGS sequence"/>
</dbReference>
<proteinExistence type="predicted"/>
<dbReference type="RefSeq" id="WP_346790290.1">
    <property type="nucleotide sequence ID" value="NZ_JAYFSJ010000017.1"/>
</dbReference>
<feature type="signal peptide" evidence="3">
    <location>
        <begin position="1"/>
        <end position="17"/>
    </location>
</feature>
<dbReference type="InterPro" id="IPR025392">
    <property type="entry name" value="DUF4124"/>
</dbReference>
<dbReference type="Pfam" id="PF13511">
    <property type="entry name" value="DUF4124"/>
    <property type="match status" value="1"/>
</dbReference>
<organism evidence="5 6">
    <name type="scientific">Chromobacterium indicum</name>
    <dbReference type="NCBI Taxonomy" id="3110228"/>
    <lineage>
        <taxon>Bacteria</taxon>
        <taxon>Pseudomonadati</taxon>
        <taxon>Pseudomonadota</taxon>
        <taxon>Betaproteobacteria</taxon>
        <taxon>Neisseriales</taxon>
        <taxon>Chromobacteriaceae</taxon>
        <taxon>Chromobacterium</taxon>
    </lineage>
</organism>
<gene>
    <name evidence="5" type="ORF">VA599_20160</name>
</gene>
<protein>
    <submittedName>
        <fullName evidence="5">DUF4124 domain-containing protein</fullName>
    </submittedName>
</protein>
<keyword evidence="6" id="KW-1185">Reference proteome</keyword>
<feature type="compositionally biased region" description="Polar residues" evidence="2">
    <location>
        <begin position="32"/>
        <end position="42"/>
    </location>
</feature>
<feature type="region of interest" description="Disordered" evidence="2">
    <location>
        <begin position="32"/>
        <end position="56"/>
    </location>
</feature>
<name>A0ABV0CSX1_9NEIS</name>
<sequence>MKALAGPFLLLCSLAQAGVYKWVDEAGNTHYSDSPPLESQSRGVAELSKQGAVNKPAETAAQRQAREASAAAARQQQQQRMDAARHDQALVQSYPTLAELQADRERQLAVLQSSYHALELRSQGLALQRGHLEQDLEHARQFKQTPPAAAVRNLQLLRQSQQDLQRQMASKRAELDAFRQRMQQDIARYRQLNP</sequence>
<keyword evidence="3" id="KW-0732">Signal</keyword>
<evidence type="ECO:0000313" key="6">
    <source>
        <dbReference type="Proteomes" id="UP001405405"/>
    </source>
</evidence>
<feature type="domain" description="DUF4124" evidence="4">
    <location>
        <begin position="8"/>
        <end position="62"/>
    </location>
</feature>
<dbReference type="EMBL" id="JAYFSJ010000017">
    <property type="protein sequence ID" value="MEN7433062.1"/>
    <property type="molecule type" value="Genomic_DNA"/>
</dbReference>
<evidence type="ECO:0000313" key="5">
    <source>
        <dbReference type="EMBL" id="MEN7433062.1"/>
    </source>
</evidence>
<keyword evidence="1" id="KW-0175">Coiled coil</keyword>
<evidence type="ECO:0000256" key="3">
    <source>
        <dbReference type="SAM" id="SignalP"/>
    </source>
</evidence>
<evidence type="ECO:0000256" key="1">
    <source>
        <dbReference type="SAM" id="Coils"/>
    </source>
</evidence>
<comment type="caution">
    <text evidence="5">The sequence shown here is derived from an EMBL/GenBank/DDBJ whole genome shotgun (WGS) entry which is preliminary data.</text>
</comment>